<evidence type="ECO:0000313" key="2">
    <source>
        <dbReference type="Proteomes" id="UP000198668"/>
    </source>
</evidence>
<proteinExistence type="predicted"/>
<reference evidence="1 2" key="1">
    <citation type="submission" date="2016-10" db="EMBL/GenBank/DDBJ databases">
        <authorList>
            <person name="de Groot N.N."/>
        </authorList>
    </citation>
    <scope>NUCLEOTIDE SEQUENCE [LARGE SCALE GENOMIC DNA]</scope>
    <source>
        <strain evidence="1 2">DSM 27630</strain>
    </source>
</reference>
<dbReference type="AlphaFoldDB" id="A0A1I3DAF1"/>
<keyword evidence="2" id="KW-1185">Reference proteome</keyword>
<accession>A0A1I3DAF1</accession>
<gene>
    <name evidence="1" type="ORF">SAMN04489868_1325</name>
</gene>
<sequence length="70" mass="8388">MITVLLLEINQPDKAIVYNPNTRKEFSVSITQEQLDYYELLLNETEEDIFVIYNEEENQLSYIDDEKELK</sequence>
<name>A0A1I3DAF1_9LACT</name>
<dbReference type="RefSeq" id="WP_092093163.1">
    <property type="nucleotide sequence ID" value="NZ_FOQE01000032.1"/>
</dbReference>
<protein>
    <submittedName>
        <fullName evidence="1">Uncharacterized protein</fullName>
    </submittedName>
</protein>
<organism evidence="1 2">
    <name type="scientific">Pisciglobus halotolerans</name>
    <dbReference type="NCBI Taxonomy" id="745365"/>
    <lineage>
        <taxon>Bacteria</taxon>
        <taxon>Bacillati</taxon>
        <taxon>Bacillota</taxon>
        <taxon>Bacilli</taxon>
        <taxon>Lactobacillales</taxon>
        <taxon>Carnobacteriaceae</taxon>
    </lineage>
</organism>
<dbReference type="EMBL" id="FOQE01000032">
    <property type="protein sequence ID" value="SFH83481.1"/>
    <property type="molecule type" value="Genomic_DNA"/>
</dbReference>
<dbReference type="Proteomes" id="UP000198668">
    <property type="component" value="Unassembled WGS sequence"/>
</dbReference>
<evidence type="ECO:0000313" key="1">
    <source>
        <dbReference type="EMBL" id="SFH83481.1"/>
    </source>
</evidence>